<name>A0A7R7XHA1_9EURO</name>
<evidence type="ECO:0000256" key="5">
    <source>
        <dbReference type="ARBA" id="ARBA00022833"/>
    </source>
</evidence>
<dbReference type="OrthoDB" id="654211at2759"/>
<feature type="domain" description="C2H2-type" evidence="9">
    <location>
        <begin position="23"/>
        <end position="50"/>
    </location>
</feature>
<feature type="domain" description="C2H2-type" evidence="9">
    <location>
        <begin position="51"/>
        <end position="79"/>
    </location>
</feature>
<evidence type="ECO:0000256" key="1">
    <source>
        <dbReference type="ARBA" id="ARBA00004123"/>
    </source>
</evidence>
<reference evidence="10" key="1">
    <citation type="submission" date="2021-01" db="EMBL/GenBank/DDBJ databases">
        <authorList>
            <consortium name="Aspergillus puulaauensis MK2 genome sequencing consortium"/>
            <person name="Kazuki M."/>
            <person name="Futagami T."/>
        </authorList>
    </citation>
    <scope>NUCLEOTIDE SEQUENCE</scope>
    <source>
        <strain evidence="10">MK2</strain>
    </source>
</reference>
<dbReference type="GeneID" id="64971522"/>
<dbReference type="PROSITE" id="PS50157">
    <property type="entry name" value="ZINC_FINGER_C2H2_2"/>
    <property type="match status" value="2"/>
</dbReference>
<dbReference type="PANTHER" id="PTHR40626:SF22">
    <property type="entry name" value="C2H2-TYPE DOMAIN-CONTAINING PROTEIN"/>
    <property type="match status" value="1"/>
</dbReference>
<dbReference type="GO" id="GO:0005634">
    <property type="term" value="C:nucleus"/>
    <property type="evidence" value="ECO:0007669"/>
    <property type="project" value="UniProtKB-SubCell"/>
</dbReference>
<evidence type="ECO:0000256" key="3">
    <source>
        <dbReference type="ARBA" id="ARBA00022737"/>
    </source>
</evidence>
<dbReference type="Pfam" id="PF00096">
    <property type="entry name" value="zf-C2H2"/>
    <property type="match status" value="2"/>
</dbReference>
<feature type="compositionally biased region" description="Basic and acidic residues" evidence="8">
    <location>
        <begin position="79"/>
        <end position="89"/>
    </location>
</feature>
<proteinExistence type="predicted"/>
<feature type="region of interest" description="Disordered" evidence="8">
    <location>
        <begin position="1"/>
        <end position="24"/>
    </location>
</feature>
<protein>
    <recommendedName>
        <fullName evidence="9">C2H2-type domain-containing protein</fullName>
    </recommendedName>
</protein>
<dbReference type="PANTHER" id="PTHR40626">
    <property type="entry name" value="MIP31509P"/>
    <property type="match status" value="1"/>
</dbReference>
<dbReference type="GO" id="GO:0000785">
    <property type="term" value="C:chromatin"/>
    <property type="evidence" value="ECO:0007669"/>
    <property type="project" value="TreeGrafter"/>
</dbReference>
<evidence type="ECO:0000256" key="6">
    <source>
        <dbReference type="ARBA" id="ARBA00023242"/>
    </source>
</evidence>
<feature type="compositionally biased region" description="Polar residues" evidence="8">
    <location>
        <begin position="94"/>
        <end position="103"/>
    </location>
</feature>
<comment type="subcellular location">
    <subcellularLocation>
        <location evidence="1">Nucleus</location>
    </subcellularLocation>
</comment>
<dbReference type="EMBL" id="AP024444">
    <property type="protein sequence ID" value="BCS21517.1"/>
    <property type="molecule type" value="Genomic_DNA"/>
</dbReference>
<dbReference type="PROSITE" id="PS00028">
    <property type="entry name" value="ZINC_FINGER_C2H2_1"/>
    <property type="match status" value="2"/>
</dbReference>
<feature type="region of interest" description="Disordered" evidence="8">
    <location>
        <begin position="202"/>
        <end position="258"/>
    </location>
</feature>
<evidence type="ECO:0000313" key="11">
    <source>
        <dbReference type="Proteomes" id="UP000654913"/>
    </source>
</evidence>
<evidence type="ECO:0000256" key="4">
    <source>
        <dbReference type="ARBA" id="ARBA00022771"/>
    </source>
</evidence>
<dbReference type="Proteomes" id="UP000654913">
    <property type="component" value="Chromosome 2"/>
</dbReference>
<keyword evidence="6" id="KW-0539">Nucleus</keyword>
<feature type="region of interest" description="Disordered" evidence="8">
    <location>
        <begin position="71"/>
        <end position="108"/>
    </location>
</feature>
<dbReference type="RefSeq" id="XP_041553711.1">
    <property type="nucleotide sequence ID" value="XM_041700758.1"/>
</dbReference>
<accession>A0A7R7XHA1</accession>
<keyword evidence="11" id="KW-1185">Reference proteome</keyword>
<dbReference type="AlphaFoldDB" id="A0A7R7XHA1"/>
<keyword evidence="3" id="KW-0677">Repeat</keyword>
<gene>
    <name evidence="10" type="ORF">APUU_21949S</name>
</gene>
<evidence type="ECO:0000256" key="2">
    <source>
        <dbReference type="ARBA" id="ARBA00022723"/>
    </source>
</evidence>
<sequence>METTATQRRQCRKRKRQGRTRPPLCPYCQRSFSRTEHLQRHVRSHTNDKPFSCGICSKRFGRNDLMVRHKRLVHPEQSLPERRQDEEKGKKRNTQLQTSSIPDGSSMPAIHGQDQMPWTEQPLPIPEHNWGPSIHANSNTQQFGDFAQDLVSSPMMNPFEDPMQDFASFIESIGMFEEWTSNGLHSIDQSLLPPDPMCSADPQGETMNTNLAEGGSFQDPLPEKTPIPNFGSRLPSLQPEIPEERDPSHDSGGTLAFNSPRDIREADYQSFLKKLDCFQRILPNDFSVPSRLTLSRLFQGFIDGLNEHLPFIHTPTLQVGSCHPGLLLAVAACGAQYRFESKKGSSLFRGAYAIVREILTRKGYGVTSNLLPNSLLPSFSDGARFCSIVSDGSEQDLDELMETIQIILLLVIHVTWGGNAKAAQELMPLQSTLASLVREHGLKERTGNFELADDLNDANWHLWAKGEVNRRTKFVAYCFLNLHSLMYNIPPLILTSEIELNMPCPNGVWTSQSASTWRLAYEEAASKNNIPFQHSFSLLFKEERSALERVTSTPFGNHILLHALSQQLYFARQMCLLPIEHDPQRQRQKVTGMEAVLQNWKSRWKQTPESSTDPRNPAGPIAFTSAALLGQVYVRLQLDIGPHIALITRDPSAIAQALISAPSDVTRGPGMITPLLHAVHALSIPIQLGVDFVAKTYSFHWSVQHSLGALEYTHLLAVWLQALPTGRPEALSRHEKMLFLWITRLLDETDMAMKLPMESRLELTRDPSAMRKLSCSIMRIWARSFSGNICWGLVDVIGLSLNAYADILEKR</sequence>
<keyword evidence="2" id="KW-0479">Metal-binding</keyword>
<dbReference type="InterPro" id="IPR036236">
    <property type="entry name" value="Znf_C2H2_sf"/>
</dbReference>
<dbReference type="GO" id="GO:0008270">
    <property type="term" value="F:zinc ion binding"/>
    <property type="evidence" value="ECO:0007669"/>
    <property type="project" value="UniProtKB-KW"/>
</dbReference>
<evidence type="ECO:0000256" key="8">
    <source>
        <dbReference type="SAM" id="MobiDB-lite"/>
    </source>
</evidence>
<dbReference type="InterPro" id="IPR013087">
    <property type="entry name" value="Znf_C2H2_type"/>
</dbReference>
<dbReference type="GO" id="GO:0000981">
    <property type="term" value="F:DNA-binding transcription factor activity, RNA polymerase II-specific"/>
    <property type="evidence" value="ECO:0007669"/>
    <property type="project" value="InterPro"/>
</dbReference>
<evidence type="ECO:0000313" key="10">
    <source>
        <dbReference type="EMBL" id="BCS21517.1"/>
    </source>
</evidence>
<evidence type="ECO:0000256" key="7">
    <source>
        <dbReference type="PROSITE-ProRule" id="PRU00042"/>
    </source>
</evidence>
<keyword evidence="5" id="KW-0862">Zinc</keyword>
<dbReference type="KEGG" id="apuu:APUU_21949S"/>
<dbReference type="Pfam" id="PF04082">
    <property type="entry name" value="Fungal_trans"/>
    <property type="match status" value="1"/>
</dbReference>
<dbReference type="GO" id="GO:0006351">
    <property type="term" value="P:DNA-templated transcription"/>
    <property type="evidence" value="ECO:0007669"/>
    <property type="project" value="InterPro"/>
</dbReference>
<dbReference type="SUPFAM" id="SSF57667">
    <property type="entry name" value="beta-beta-alpha zinc fingers"/>
    <property type="match status" value="1"/>
</dbReference>
<dbReference type="InterPro" id="IPR007219">
    <property type="entry name" value="XnlR_reg_dom"/>
</dbReference>
<reference evidence="10" key="2">
    <citation type="submission" date="2021-02" db="EMBL/GenBank/DDBJ databases">
        <title>Aspergillus puulaauensis MK2 genome sequence.</title>
        <authorList>
            <person name="Futagami T."/>
            <person name="Mori K."/>
            <person name="Kadooka C."/>
            <person name="Tanaka T."/>
        </authorList>
    </citation>
    <scope>NUCLEOTIDE SEQUENCE</scope>
    <source>
        <strain evidence="10">MK2</strain>
    </source>
</reference>
<dbReference type="InterPro" id="IPR051059">
    <property type="entry name" value="VerF-like"/>
</dbReference>
<dbReference type="GO" id="GO:0000978">
    <property type="term" value="F:RNA polymerase II cis-regulatory region sequence-specific DNA binding"/>
    <property type="evidence" value="ECO:0007669"/>
    <property type="project" value="InterPro"/>
</dbReference>
<organism evidence="10 11">
    <name type="scientific">Aspergillus puulaauensis</name>
    <dbReference type="NCBI Taxonomy" id="1220207"/>
    <lineage>
        <taxon>Eukaryota</taxon>
        <taxon>Fungi</taxon>
        <taxon>Dikarya</taxon>
        <taxon>Ascomycota</taxon>
        <taxon>Pezizomycotina</taxon>
        <taxon>Eurotiomycetes</taxon>
        <taxon>Eurotiomycetidae</taxon>
        <taxon>Eurotiales</taxon>
        <taxon>Aspergillaceae</taxon>
        <taxon>Aspergillus</taxon>
    </lineage>
</organism>
<evidence type="ECO:0000259" key="9">
    <source>
        <dbReference type="PROSITE" id="PS50157"/>
    </source>
</evidence>
<dbReference type="Gene3D" id="3.30.160.60">
    <property type="entry name" value="Classic Zinc Finger"/>
    <property type="match status" value="2"/>
</dbReference>
<keyword evidence="4 7" id="KW-0863">Zinc-finger</keyword>
<dbReference type="CDD" id="cd12148">
    <property type="entry name" value="fungal_TF_MHR"/>
    <property type="match status" value="1"/>
</dbReference>
<feature type="compositionally biased region" description="Basic residues" evidence="8">
    <location>
        <begin position="9"/>
        <end position="19"/>
    </location>
</feature>
<dbReference type="SMART" id="SM00355">
    <property type="entry name" value="ZnF_C2H2"/>
    <property type="match status" value="2"/>
</dbReference>